<dbReference type="SUPFAM" id="SSF49265">
    <property type="entry name" value="Fibronectin type III"/>
    <property type="match status" value="1"/>
</dbReference>
<name>A0A504YTL5_FASGI</name>
<dbReference type="OrthoDB" id="10633358at2759"/>
<keyword evidence="3" id="KW-1185">Reference proteome</keyword>
<comment type="caution">
    <text evidence="2">The sequence shown here is derived from an EMBL/GenBank/DDBJ whole genome shotgun (WGS) entry which is preliminary data.</text>
</comment>
<reference evidence="2 3" key="1">
    <citation type="submission" date="2019-04" db="EMBL/GenBank/DDBJ databases">
        <title>Annotation for the trematode Fasciola gigantica.</title>
        <authorList>
            <person name="Choi Y.-J."/>
        </authorList>
    </citation>
    <scope>NUCLEOTIDE SEQUENCE [LARGE SCALE GENOMIC DNA]</scope>
    <source>
        <strain evidence="2">Uganda_cow_1</strain>
    </source>
</reference>
<evidence type="ECO:0000256" key="1">
    <source>
        <dbReference type="SAM" id="MobiDB-lite"/>
    </source>
</evidence>
<feature type="region of interest" description="Disordered" evidence="1">
    <location>
        <begin position="496"/>
        <end position="522"/>
    </location>
</feature>
<organism evidence="2 3">
    <name type="scientific">Fasciola gigantica</name>
    <name type="common">Giant liver fluke</name>
    <dbReference type="NCBI Taxonomy" id="46835"/>
    <lineage>
        <taxon>Eukaryota</taxon>
        <taxon>Metazoa</taxon>
        <taxon>Spiralia</taxon>
        <taxon>Lophotrochozoa</taxon>
        <taxon>Platyhelminthes</taxon>
        <taxon>Trematoda</taxon>
        <taxon>Digenea</taxon>
        <taxon>Plagiorchiida</taxon>
        <taxon>Echinostomata</taxon>
        <taxon>Echinostomatoidea</taxon>
        <taxon>Fasciolidae</taxon>
        <taxon>Fasciola</taxon>
    </lineage>
</organism>
<dbReference type="InterPro" id="IPR036116">
    <property type="entry name" value="FN3_sf"/>
</dbReference>
<evidence type="ECO:0000313" key="3">
    <source>
        <dbReference type="Proteomes" id="UP000316759"/>
    </source>
</evidence>
<dbReference type="EMBL" id="SUNJ01005535">
    <property type="protein sequence ID" value="TPP63541.1"/>
    <property type="molecule type" value="Genomic_DNA"/>
</dbReference>
<sequence>MQMSIKITLLMVVEISLLIQYIWCDRLANGLRFSKISLYINTSLDCRNLRATFGGTQNKIDRIEGSLTDLLGLSPTVSGTPANISNELQFTDLVYGTTYEADFILFYDGVETYVKYLTVFTDGDPQTTPTKLRPVHIGRNSFTVEWCAPRENPTSLKVHYRIFKSSKNCSTNRSYTEKLTDIATNETSFEIQTSRAQAEMWISVNEGKQRSASVTIGTLELASSGDIVDAVVIRSDTDEMQLHMWLSKDWTSQHSRRIAALTHDGCGSCNFLLYFKENGQSVESILDIDNLERMCTNRDPSIAHLVNLTIHDQHGMATLPNETVRQLISEQMFIFTFTPGKPSWPRKPQNFEVFITDRITIYWRPSAVNFIDLDGFSLTIWDRERKCAYRVRLEKTGSALNFRQPFNDSCLPVNSSQPVYYFTEEDLVHVVGSNDTIFKLSYKPEMGRIYDLILSANMGNTHSENVTHTVVIPDTREGYLTHSKQEDECQRRTAVIAHQDETNSTPTSSESDTSTTLPDSEF</sequence>
<proteinExistence type="predicted"/>
<feature type="compositionally biased region" description="Low complexity" evidence="1">
    <location>
        <begin position="502"/>
        <end position="522"/>
    </location>
</feature>
<gene>
    <name evidence="2" type="ORF">FGIG_04769</name>
</gene>
<dbReference type="AlphaFoldDB" id="A0A504YTL5"/>
<dbReference type="Proteomes" id="UP000316759">
    <property type="component" value="Unassembled WGS sequence"/>
</dbReference>
<accession>A0A504YTL5</accession>
<evidence type="ECO:0000313" key="2">
    <source>
        <dbReference type="EMBL" id="TPP63541.1"/>
    </source>
</evidence>
<protein>
    <submittedName>
        <fullName evidence="2">Uncharacterized protein</fullName>
    </submittedName>
</protein>